<dbReference type="STRING" id="1679170.AC625_09160"/>
<keyword evidence="2" id="KW-1185">Reference proteome</keyword>
<dbReference type="RefSeq" id="WP_049681027.1">
    <property type="nucleotide sequence ID" value="NZ_LFZW01000001.1"/>
</dbReference>
<dbReference type="AlphaFoldDB" id="A0A0K9GSS3"/>
<protein>
    <recommendedName>
        <fullName evidence="3">YneQ</fullName>
    </recommendedName>
</protein>
<organism evidence="1 2">
    <name type="scientific">Peribacillus loiseleuriae</name>
    <dbReference type="NCBI Taxonomy" id="1679170"/>
    <lineage>
        <taxon>Bacteria</taxon>
        <taxon>Bacillati</taxon>
        <taxon>Bacillota</taxon>
        <taxon>Bacilli</taxon>
        <taxon>Bacillales</taxon>
        <taxon>Bacillaceae</taxon>
        <taxon>Peribacillus</taxon>
    </lineage>
</organism>
<comment type="caution">
    <text evidence="1">The sequence shown here is derived from an EMBL/GenBank/DDBJ whole genome shotgun (WGS) entry which is preliminary data.</text>
</comment>
<accession>A0A0K9GSS3</accession>
<evidence type="ECO:0008006" key="3">
    <source>
        <dbReference type="Google" id="ProtNLM"/>
    </source>
</evidence>
<dbReference type="EMBL" id="LFZW01000001">
    <property type="protein sequence ID" value="KMY49685.1"/>
    <property type="molecule type" value="Genomic_DNA"/>
</dbReference>
<evidence type="ECO:0000313" key="2">
    <source>
        <dbReference type="Proteomes" id="UP000037146"/>
    </source>
</evidence>
<proteinExistence type="predicted"/>
<dbReference type="PATRIC" id="fig|1679170.3.peg.2015"/>
<gene>
    <name evidence="1" type="ORF">AC625_09160</name>
</gene>
<dbReference type="OrthoDB" id="2361368at2"/>
<name>A0A0K9GSS3_9BACI</name>
<sequence length="98" mass="11678">MAFGIKRNDITEWKKKIDNGEIAVITHYWLDDRFPDCDTVTKVGCNDLRQLAEWGARYGLKWEWIHIRKDGYSHYDLLGEKQREILEKEGIVNKLVRK</sequence>
<reference evidence="2" key="1">
    <citation type="submission" date="2015-07" db="EMBL/GenBank/DDBJ databases">
        <title>Genome sequencing project for genomic taxonomy and phylogenomics of Bacillus-like bacteria.</title>
        <authorList>
            <person name="Liu B."/>
            <person name="Wang J."/>
            <person name="Zhu Y."/>
            <person name="Liu G."/>
            <person name="Chen Q."/>
            <person name="Chen Z."/>
            <person name="Lan J."/>
            <person name="Che J."/>
            <person name="Ge C."/>
            <person name="Shi H."/>
            <person name="Pan Z."/>
            <person name="Liu X."/>
        </authorList>
    </citation>
    <scope>NUCLEOTIDE SEQUENCE [LARGE SCALE GENOMIC DNA]</scope>
    <source>
        <strain evidence="2">FJAT-27997</strain>
    </source>
</reference>
<dbReference type="Proteomes" id="UP000037146">
    <property type="component" value="Unassembled WGS sequence"/>
</dbReference>
<evidence type="ECO:0000313" key="1">
    <source>
        <dbReference type="EMBL" id="KMY49685.1"/>
    </source>
</evidence>